<evidence type="ECO:0000256" key="2">
    <source>
        <dbReference type="ARBA" id="ARBA00022448"/>
    </source>
</evidence>
<keyword evidence="3" id="KW-0509">mRNA transport</keyword>
<reference evidence="9 10" key="1">
    <citation type="submission" date="2023-08" db="EMBL/GenBank/DDBJ databases">
        <title>Black Yeasts Isolated from many extreme environments.</title>
        <authorList>
            <person name="Coleine C."/>
            <person name="Stajich J.E."/>
            <person name="Selbmann L."/>
        </authorList>
    </citation>
    <scope>NUCLEOTIDE SEQUENCE [LARGE SCALE GENOMIC DNA]</scope>
    <source>
        <strain evidence="9 10">CCFEE 536</strain>
    </source>
</reference>
<dbReference type="PANTHER" id="PTHR13437:SF2">
    <property type="entry name" value="NUCLEOPORIN P58_P45"/>
    <property type="match status" value="1"/>
</dbReference>
<feature type="compositionally biased region" description="Polar residues" evidence="8">
    <location>
        <begin position="1"/>
        <end position="13"/>
    </location>
</feature>
<keyword evidence="6" id="KW-0906">Nuclear pore complex</keyword>
<evidence type="ECO:0000256" key="7">
    <source>
        <dbReference type="ARBA" id="ARBA00023242"/>
    </source>
</evidence>
<sequence>GPFGSSTINQQGTGLFGSSTQQSQPQQSGSVFGGALGQNQNQGQQQQSGGLFSNLGNQNQGQQQGSGLFGNVGAQNRPATSSVFGSTLNQYTQPQQQSSPLFGNSGAPKAPQQSTLFGGGTLGSSTMGGGFGGGLTMGQGTAQPQTVPGVKVDLSSIRNTTRFSDLHETIQQQIEQIDAFIQQQIAYSEQCAALMPSHQQNLASIPDDVKFLEEKVETVDLALTNDSQTIASLKKGVRADATDAQIAFRVIENLRLPSQFHYSGLS</sequence>
<keyword evidence="2" id="KW-0813">Transport</keyword>
<evidence type="ECO:0000256" key="8">
    <source>
        <dbReference type="SAM" id="MobiDB-lite"/>
    </source>
</evidence>
<feature type="compositionally biased region" description="Gly residues" evidence="8">
    <location>
        <begin position="117"/>
        <end position="137"/>
    </location>
</feature>
<proteinExistence type="predicted"/>
<evidence type="ECO:0000256" key="1">
    <source>
        <dbReference type="ARBA" id="ARBA00004567"/>
    </source>
</evidence>
<dbReference type="InterPro" id="IPR024882">
    <property type="entry name" value="NUP58/p45/49"/>
</dbReference>
<dbReference type="PANTHER" id="PTHR13437">
    <property type="entry name" value="NUCLEOPORIN P58/P45 NUCLEOPORIN-LIKE PROTEIN 1"/>
    <property type="match status" value="1"/>
</dbReference>
<gene>
    <name evidence="9" type="ORF">LTR16_008055</name>
</gene>
<name>A0ABR0LKN2_9PEZI</name>
<protein>
    <submittedName>
        <fullName evidence="9">Uncharacterized protein</fullName>
    </submittedName>
</protein>
<keyword evidence="5" id="KW-0811">Translocation</keyword>
<feature type="region of interest" description="Disordered" evidence="8">
    <location>
        <begin position="1"/>
        <end position="144"/>
    </location>
</feature>
<feature type="compositionally biased region" description="Low complexity" evidence="8">
    <location>
        <begin position="37"/>
        <end position="71"/>
    </location>
</feature>
<feature type="non-terminal residue" evidence="9">
    <location>
        <position position="1"/>
    </location>
</feature>
<accession>A0ABR0LKN2</accession>
<feature type="compositionally biased region" description="Polar residues" evidence="8">
    <location>
        <begin position="73"/>
        <end position="102"/>
    </location>
</feature>
<evidence type="ECO:0000256" key="4">
    <source>
        <dbReference type="ARBA" id="ARBA00022927"/>
    </source>
</evidence>
<dbReference type="Proteomes" id="UP001357485">
    <property type="component" value="Unassembled WGS sequence"/>
</dbReference>
<organism evidence="9 10">
    <name type="scientific">Cryomyces antarcticus</name>
    <dbReference type="NCBI Taxonomy" id="329879"/>
    <lineage>
        <taxon>Eukaryota</taxon>
        <taxon>Fungi</taxon>
        <taxon>Dikarya</taxon>
        <taxon>Ascomycota</taxon>
        <taxon>Pezizomycotina</taxon>
        <taxon>Dothideomycetes</taxon>
        <taxon>Dothideomycetes incertae sedis</taxon>
        <taxon>Cryomyces</taxon>
    </lineage>
</organism>
<dbReference type="EMBL" id="JAVRRA010018250">
    <property type="protein sequence ID" value="KAK5189121.1"/>
    <property type="molecule type" value="Genomic_DNA"/>
</dbReference>
<evidence type="ECO:0000256" key="3">
    <source>
        <dbReference type="ARBA" id="ARBA00022816"/>
    </source>
</evidence>
<evidence type="ECO:0000313" key="10">
    <source>
        <dbReference type="Proteomes" id="UP001357485"/>
    </source>
</evidence>
<dbReference type="Pfam" id="PF13634">
    <property type="entry name" value="Nucleoporin_FG"/>
    <property type="match status" value="1"/>
</dbReference>
<dbReference type="InterPro" id="IPR025574">
    <property type="entry name" value="Nucleoporin_FG_rpt"/>
</dbReference>
<comment type="subcellular location">
    <subcellularLocation>
        <location evidence="1">Nucleus</location>
        <location evidence="1">Nuclear pore complex</location>
    </subcellularLocation>
</comment>
<evidence type="ECO:0000256" key="5">
    <source>
        <dbReference type="ARBA" id="ARBA00023010"/>
    </source>
</evidence>
<feature type="non-terminal residue" evidence="9">
    <location>
        <position position="266"/>
    </location>
</feature>
<keyword evidence="4" id="KW-0653">Protein transport</keyword>
<evidence type="ECO:0000313" key="9">
    <source>
        <dbReference type="EMBL" id="KAK5189121.1"/>
    </source>
</evidence>
<comment type="caution">
    <text evidence="9">The sequence shown here is derived from an EMBL/GenBank/DDBJ whole genome shotgun (WGS) entry which is preliminary data.</text>
</comment>
<keyword evidence="7" id="KW-0539">Nucleus</keyword>
<evidence type="ECO:0000256" key="6">
    <source>
        <dbReference type="ARBA" id="ARBA00023132"/>
    </source>
</evidence>
<feature type="compositionally biased region" description="Low complexity" evidence="8">
    <location>
        <begin position="17"/>
        <end position="30"/>
    </location>
</feature>
<keyword evidence="10" id="KW-1185">Reference proteome</keyword>